<dbReference type="AlphaFoldDB" id="A0A8J6CA99"/>
<comment type="caution">
    <text evidence="7">The sequence shown here is derived from an EMBL/GenBank/DDBJ whole genome shotgun (WGS) entry which is preliminary data.</text>
</comment>
<accession>A0A8J6CA99</accession>
<evidence type="ECO:0000256" key="4">
    <source>
        <dbReference type="PROSITE-ProRule" id="PRU01016"/>
    </source>
</evidence>
<comment type="similarity">
    <text evidence="4 5">Belongs to the class I-like SAM-binding methyltransferase superfamily. C5-methyltransferase family.</text>
</comment>
<dbReference type="Proteomes" id="UP000751190">
    <property type="component" value="Unassembled WGS sequence"/>
</dbReference>
<dbReference type="Pfam" id="PF00145">
    <property type="entry name" value="DNA_methylase"/>
    <property type="match status" value="1"/>
</dbReference>
<reference evidence="7" key="1">
    <citation type="submission" date="2021-05" db="EMBL/GenBank/DDBJ databases">
        <title>The genome of the haptophyte Pavlova lutheri (Diacronema luteri, Pavlovales) - a model for lipid biosynthesis in eukaryotic algae.</title>
        <authorList>
            <person name="Hulatt C.J."/>
            <person name="Posewitz M.C."/>
        </authorList>
    </citation>
    <scope>NUCLEOTIDE SEQUENCE</scope>
    <source>
        <strain evidence="7">NIVA-4/92</strain>
    </source>
</reference>
<sequence>MAANSPSFRFIEVFAGVGGFRVALEALGGECVWECEMDEPAKMCYKANFGVFPYFDVTKADVSKIPAYDVLTGGFPCQDFTAIGAQAGLDGARGGLFYEIIRLTRAHRPRLLLLENVRGLVTMHDGRTMREVRAALEAEGYAVRHELLNASGLLPQYRNRVYICAFRDAAAASAFAFPAEPRLQPAPAFADIAERTRANAFLAHYTLTRAQWRRVITSKTTAKHGLHTHLLEPTDVAGTLLASYRSSAGSFAQFVPLTRAEKGPGPNRLGEDEAEALAAVARAARRAKQALLDAAESEANVEAGAGARARGGTSHGVGADGAADGAAAGDERVEGEEEPAAAPSADGERARGAGGKRKQPAAEEGEAKPRPRWLTPRECARLMGFPEAFVLHPFDMDSYRLLGNAVCPPIVALVGGLAIAAAFGTDAPADAMPAGSRGSRDDLAQLAVGAAAALLVLATPDDERRHELLARPLAIAEAGADGGALCDALSVRGAIERAAPAAARASRIAAAISAQALAPRRPARHAHPDWPAYIACEAAHPECPP</sequence>
<dbReference type="PANTHER" id="PTHR46098:SF1">
    <property type="entry name" value="TRNA (CYTOSINE(38)-C(5))-METHYLTRANSFERASE"/>
    <property type="match status" value="1"/>
</dbReference>
<dbReference type="GO" id="GO:0032259">
    <property type="term" value="P:methylation"/>
    <property type="evidence" value="ECO:0007669"/>
    <property type="project" value="UniProtKB-KW"/>
</dbReference>
<feature type="region of interest" description="Disordered" evidence="6">
    <location>
        <begin position="305"/>
        <end position="373"/>
    </location>
</feature>
<keyword evidence="1 4" id="KW-0489">Methyltransferase</keyword>
<keyword evidence="2 4" id="KW-0808">Transferase</keyword>
<evidence type="ECO:0000256" key="1">
    <source>
        <dbReference type="ARBA" id="ARBA00022603"/>
    </source>
</evidence>
<dbReference type="SUPFAM" id="SSF53335">
    <property type="entry name" value="S-adenosyl-L-methionine-dependent methyltransferases"/>
    <property type="match status" value="1"/>
</dbReference>
<dbReference type="PROSITE" id="PS51679">
    <property type="entry name" value="SAM_MT_C5"/>
    <property type="match status" value="1"/>
</dbReference>
<organism evidence="7 8">
    <name type="scientific">Diacronema lutheri</name>
    <name type="common">Unicellular marine alga</name>
    <name type="synonym">Monochrysis lutheri</name>
    <dbReference type="NCBI Taxonomy" id="2081491"/>
    <lineage>
        <taxon>Eukaryota</taxon>
        <taxon>Haptista</taxon>
        <taxon>Haptophyta</taxon>
        <taxon>Pavlovophyceae</taxon>
        <taxon>Pavlovales</taxon>
        <taxon>Pavlovaceae</taxon>
        <taxon>Diacronema</taxon>
    </lineage>
</organism>
<name>A0A8J6CA99_DIALT</name>
<evidence type="ECO:0000256" key="5">
    <source>
        <dbReference type="RuleBase" id="RU000416"/>
    </source>
</evidence>
<evidence type="ECO:0000256" key="3">
    <source>
        <dbReference type="ARBA" id="ARBA00022691"/>
    </source>
</evidence>
<dbReference type="Gene3D" id="3.40.50.150">
    <property type="entry name" value="Vaccinia Virus protein VP39"/>
    <property type="match status" value="1"/>
</dbReference>
<gene>
    <name evidence="7" type="ORF">KFE25_000034</name>
</gene>
<dbReference type="InterPro" id="IPR001525">
    <property type="entry name" value="C5_MeTfrase"/>
</dbReference>
<dbReference type="EMBL" id="JAGTXO010000014">
    <property type="protein sequence ID" value="KAG8463866.1"/>
    <property type="molecule type" value="Genomic_DNA"/>
</dbReference>
<evidence type="ECO:0000256" key="2">
    <source>
        <dbReference type="ARBA" id="ARBA00022679"/>
    </source>
</evidence>
<dbReference type="PRINTS" id="PR00105">
    <property type="entry name" value="C5METTRFRASE"/>
</dbReference>
<evidence type="ECO:0000256" key="6">
    <source>
        <dbReference type="SAM" id="MobiDB-lite"/>
    </source>
</evidence>
<dbReference type="PANTHER" id="PTHR46098">
    <property type="entry name" value="TRNA (CYTOSINE(38)-C(5))-METHYLTRANSFERASE"/>
    <property type="match status" value="1"/>
</dbReference>
<evidence type="ECO:0000313" key="8">
    <source>
        <dbReference type="Proteomes" id="UP000751190"/>
    </source>
</evidence>
<keyword evidence="3 4" id="KW-0949">S-adenosyl-L-methionine</keyword>
<keyword evidence="8" id="KW-1185">Reference proteome</keyword>
<dbReference type="InterPro" id="IPR050750">
    <property type="entry name" value="C5-MTase"/>
</dbReference>
<proteinExistence type="inferred from homology"/>
<dbReference type="OrthoDB" id="414133at2759"/>
<protein>
    <recommendedName>
        <fullName evidence="9">DNA (cytosine-5-)-methyltransferase</fullName>
    </recommendedName>
</protein>
<dbReference type="GO" id="GO:0008168">
    <property type="term" value="F:methyltransferase activity"/>
    <property type="evidence" value="ECO:0007669"/>
    <property type="project" value="UniProtKB-KW"/>
</dbReference>
<evidence type="ECO:0000313" key="7">
    <source>
        <dbReference type="EMBL" id="KAG8463866.1"/>
    </source>
</evidence>
<feature type="active site" evidence="4">
    <location>
        <position position="77"/>
    </location>
</feature>
<dbReference type="NCBIfam" id="TIGR00675">
    <property type="entry name" value="dcm"/>
    <property type="match status" value="1"/>
</dbReference>
<dbReference type="InterPro" id="IPR029063">
    <property type="entry name" value="SAM-dependent_MTases_sf"/>
</dbReference>
<evidence type="ECO:0008006" key="9">
    <source>
        <dbReference type="Google" id="ProtNLM"/>
    </source>
</evidence>
<dbReference type="Gene3D" id="3.90.120.10">
    <property type="entry name" value="DNA Methylase, subunit A, domain 2"/>
    <property type="match status" value="1"/>
</dbReference>